<reference evidence="2" key="1">
    <citation type="submission" date="2021-01" db="EMBL/GenBank/DDBJ databases">
        <authorList>
            <person name="Corre E."/>
            <person name="Pelletier E."/>
            <person name="Niang G."/>
            <person name="Scheremetjew M."/>
            <person name="Finn R."/>
            <person name="Kale V."/>
            <person name="Holt S."/>
            <person name="Cochrane G."/>
            <person name="Meng A."/>
            <person name="Brown T."/>
            <person name="Cohen L."/>
        </authorList>
    </citation>
    <scope>NUCLEOTIDE SEQUENCE</scope>
    <source>
        <strain evidence="2">UIO037</strain>
    </source>
</reference>
<name>A0A7S4N857_9EUKA</name>
<feature type="site" description="Interaction with DNA" evidence="1">
    <location>
        <position position="47"/>
    </location>
</feature>
<dbReference type="SUPFAM" id="SSF56024">
    <property type="entry name" value="Phospholipase D/nuclease"/>
    <property type="match status" value="1"/>
</dbReference>
<proteinExistence type="predicted"/>
<dbReference type="GO" id="GO:0008081">
    <property type="term" value="F:phosphoric diester hydrolase activity"/>
    <property type="evidence" value="ECO:0007669"/>
    <property type="project" value="InterPro"/>
</dbReference>
<dbReference type="GO" id="GO:0005634">
    <property type="term" value="C:nucleus"/>
    <property type="evidence" value="ECO:0007669"/>
    <property type="project" value="InterPro"/>
</dbReference>
<evidence type="ECO:0008006" key="3">
    <source>
        <dbReference type="Google" id="ProtNLM"/>
    </source>
</evidence>
<dbReference type="Pfam" id="PF06087">
    <property type="entry name" value="Tyr-DNA_phospho"/>
    <property type="match status" value="1"/>
</dbReference>
<accession>A0A7S4N857</accession>
<dbReference type="EMBL" id="HBKO01038932">
    <property type="protein sequence ID" value="CAE2271998.1"/>
    <property type="molecule type" value="Transcribed_RNA"/>
</dbReference>
<protein>
    <recommendedName>
        <fullName evidence="3">Tyrosyl-DNA phosphodiesterase</fullName>
    </recommendedName>
</protein>
<dbReference type="GO" id="GO:0006281">
    <property type="term" value="P:DNA repair"/>
    <property type="evidence" value="ECO:0007669"/>
    <property type="project" value="InterPro"/>
</dbReference>
<gene>
    <name evidence="2" type="ORF">CPOL0286_LOCUS17784</name>
</gene>
<dbReference type="AlphaFoldDB" id="A0A7S4N857"/>
<evidence type="ECO:0000256" key="1">
    <source>
        <dbReference type="PIRSR" id="PIRSR610347-3"/>
    </source>
</evidence>
<organism evidence="2">
    <name type="scientific">Prymnesium polylepis</name>
    <dbReference type="NCBI Taxonomy" id="72548"/>
    <lineage>
        <taxon>Eukaryota</taxon>
        <taxon>Haptista</taxon>
        <taxon>Haptophyta</taxon>
        <taxon>Prymnesiophyceae</taxon>
        <taxon>Prymnesiales</taxon>
        <taxon>Prymnesiaceae</taxon>
        <taxon>Prymnesium</taxon>
    </lineage>
</organism>
<evidence type="ECO:0000313" key="2">
    <source>
        <dbReference type="EMBL" id="CAE2271998.1"/>
    </source>
</evidence>
<dbReference type="Gene3D" id="3.30.870.10">
    <property type="entry name" value="Endonuclease Chain A"/>
    <property type="match status" value="1"/>
</dbReference>
<sequence>MRPSGTESKTEYVCTPHLMLYILHEPLSAADELPQIRRILLTSANLSAAPWGYSKGSDEIEVRSFELGICVEPSNPSELVEPLCDAMTLGPSRWSEGHARAIPFHFGGPGVVCDDPYVGRAVVRGPTEERGQLNY</sequence>
<dbReference type="InterPro" id="IPR010347">
    <property type="entry name" value="Tdp1"/>
</dbReference>